<evidence type="ECO:0000259" key="5">
    <source>
        <dbReference type="Pfam" id="PF01826"/>
    </source>
</evidence>
<sequence>MMEMGFWHKGGREEWPGEVAESRGCRQSGRQICDEHREGECAANPPDNATMLPCLCDSDCSSALKCCHHPKGLTCQAPVSPSSSTTLVCGINEQFSACHTPCQPSCDDPTLLPCPPPICTPGCHCQPGFIRADGSSRSACVPRAACAMYDMSTRCLDERRQYHSCGSACPISCSTRNSPRCHESCVSGCFCKIPYILENGNDPLHSKCILPSQCPLLTATVRQNPSNSMTVVADVNKEWLQKNLAGFYSTPGAPTILPHTSHCSDPLKNYLNCGTKCPAGCVCREPYVLQDPMDPSSRCVLPSECERKCNDPLKEFVVCGSSCPVACNNRRPQSCTPCESGCFCKNGLVFLNSTDWRNSDCVRLEECPDFTEETTGSAATTVPHSTESSYTEEHGLILSRKQDIGFSPKCPGTTVDVGGRSCSEDSDCPAEQRCCRPLIVSLGVNPQRCTCADPHAVWSACGSLCPEYCGQPGVPHCSTTCNAGCHCAPGYVKSGNDVTAPCVPREKCSNHTTATNDEPHATIKEIPFTPKNPFTDQQLATANLVPAKKSVSGRFSFVQISANNLRISGVLSGLPPGEHAVLIHQFGDLADGCSRLGPPFLFRGGMGTPSLGDVVADESSSASFTRVVDWPIAEVIGRSIAIYRFSTAEYSLQVKDEGPLACGTIGLTAFS</sequence>
<dbReference type="PANTHER" id="PTHR23259:SF67">
    <property type="entry name" value="THYROGLOBULIN TYPE-1 DOMAIN-CONTAINING PROTEIN"/>
    <property type="match status" value="1"/>
</dbReference>
<keyword evidence="3" id="KW-1015">Disulfide bond</keyword>
<dbReference type="InterPro" id="IPR036423">
    <property type="entry name" value="SOD-like_Cu/Zn_dom_sf"/>
</dbReference>
<feature type="domain" description="TIL" evidence="5">
    <location>
        <begin position="453"/>
        <end position="508"/>
    </location>
</feature>
<dbReference type="PANTHER" id="PTHR23259">
    <property type="entry name" value="RIDDLE"/>
    <property type="match status" value="1"/>
</dbReference>
<evidence type="ECO:0000256" key="3">
    <source>
        <dbReference type="ARBA" id="ARBA00023157"/>
    </source>
</evidence>
<reference evidence="6 7" key="1">
    <citation type="submission" date="2023-08" db="EMBL/GenBank/DDBJ databases">
        <title>A Necator americanus chromosomal reference genome.</title>
        <authorList>
            <person name="Ilik V."/>
            <person name="Petrzelkova K.J."/>
            <person name="Pardy F."/>
            <person name="Fuh T."/>
            <person name="Niatou-Singa F.S."/>
            <person name="Gouil Q."/>
            <person name="Baker L."/>
            <person name="Ritchie M.E."/>
            <person name="Jex A.R."/>
            <person name="Gazzola D."/>
            <person name="Li H."/>
            <person name="Toshio Fujiwara R."/>
            <person name="Zhan B."/>
            <person name="Aroian R.V."/>
            <person name="Pafco B."/>
            <person name="Schwarz E.M."/>
        </authorList>
    </citation>
    <scope>NUCLEOTIDE SEQUENCE [LARGE SCALE GENOMIC DNA]</scope>
    <source>
        <strain evidence="6 7">Aroian</strain>
        <tissue evidence="6">Whole animal</tissue>
    </source>
</reference>
<dbReference type="EMBL" id="JAVFWL010000005">
    <property type="protein sequence ID" value="KAK6756643.1"/>
    <property type="molecule type" value="Genomic_DNA"/>
</dbReference>
<dbReference type="Gene3D" id="2.10.25.10">
    <property type="entry name" value="Laminin"/>
    <property type="match status" value="4"/>
</dbReference>
<feature type="domain" description="TIL" evidence="5">
    <location>
        <begin position="314"/>
        <end position="367"/>
    </location>
</feature>
<dbReference type="InterPro" id="IPR036084">
    <property type="entry name" value="Ser_inhib-like_sf"/>
</dbReference>
<organism evidence="6 7">
    <name type="scientific">Necator americanus</name>
    <name type="common">Human hookworm</name>
    <dbReference type="NCBI Taxonomy" id="51031"/>
    <lineage>
        <taxon>Eukaryota</taxon>
        <taxon>Metazoa</taxon>
        <taxon>Ecdysozoa</taxon>
        <taxon>Nematoda</taxon>
        <taxon>Chromadorea</taxon>
        <taxon>Rhabditida</taxon>
        <taxon>Rhabditina</taxon>
        <taxon>Rhabditomorpha</taxon>
        <taxon>Strongyloidea</taxon>
        <taxon>Ancylostomatidae</taxon>
        <taxon>Bunostominae</taxon>
        <taxon>Necator</taxon>
    </lineage>
</organism>
<evidence type="ECO:0000313" key="6">
    <source>
        <dbReference type="EMBL" id="KAK6756643.1"/>
    </source>
</evidence>
<evidence type="ECO:0008006" key="8">
    <source>
        <dbReference type="Google" id="ProtNLM"/>
    </source>
</evidence>
<dbReference type="Gene3D" id="2.60.40.200">
    <property type="entry name" value="Superoxide dismutase, copper/zinc binding domain"/>
    <property type="match status" value="1"/>
</dbReference>
<keyword evidence="7" id="KW-1185">Reference proteome</keyword>
<gene>
    <name evidence="6" type="primary">Necator_chrV.g19622</name>
    <name evidence="6" type="ORF">RB195_014830</name>
</gene>
<name>A0ABR1E1Y5_NECAM</name>
<proteinExistence type="predicted"/>
<keyword evidence="2" id="KW-0722">Serine protease inhibitor</keyword>
<evidence type="ECO:0000256" key="1">
    <source>
        <dbReference type="ARBA" id="ARBA00022690"/>
    </source>
</evidence>
<comment type="caution">
    <text evidence="6">The sequence shown here is derived from an EMBL/GenBank/DDBJ whole genome shotgun (WGS) entry which is preliminary data.</text>
</comment>
<dbReference type="SUPFAM" id="SSF57567">
    <property type="entry name" value="Serine protease inhibitors"/>
    <property type="match status" value="5"/>
</dbReference>
<feature type="domain" description="Superoxide dismutase copper/zinc binding" evidence="4">
    <location>
        <begin position="551"/>
        <end position="644"/>
    </location>
</feature>
<feature type="domain" description="TIL" evidence="5">
    <location>
        <begin position="89"/>
        <end position="146"/>
    </location>
</feature>
<dbReference type="CDD" id="cd19941">
    <property type="entry name" value="TIL"/>
    <property type="match status" value="4"/>
</dbReference>
<dbReference type="Pfam" id="PF00080">
    <property type="entry name" value="Sod_Cu"/>
    <property type="match status" value="1"/>
</dbReference>
<accession>A0ABR1E1Y5</accession>
<dbReference type="InterPro" id="IPR051368">
    <property type="entry name" value="SerProtInhib-TIL_Domain"/>
</dbReference>
<keyword evidence="1" id="KW-0646">Protease inhibitor</keyword>
<evidence type="ECO:0000313" key="7">
    <source>
        <dbReference type="Proteomes" id="UP001303046"/>
    </source>
</evidence>
<protein>
    <recommendedName>
        <fullName evidence="8">Copper/zinc superoxide dismutase</fullName>
    </recommendedName>
</protein>
<dbReference type="Proteomes" id="UP001303046">
    <property type="component" value="Unassembled WGS sequence"/>
</dbReference>
<dbReference type="SUPFAM" id="SSF49329">
    <property type="entry name" value="Cu,Zn superoxide dismutase-like"/>
    <property type="match status" value="1"/>
</dbReference>
<dbReference type="InterPro" id="IPR001424">
    <property type="entry name" value="SOD_Cu_Zn_dom"/>
</dbReference>
<dbReference type="InterPro" id="IPR002919">
    <property type="entry name" value="TIL_dom"/>
</dbReference>
<feature type="domain" description="TIL" evidence="5">
    <location>
        <begin position="158"/>
        <end position="214"/>
    </location>
</feature>
<evidence type="ECO:0000256" key="2">
    <source>
        <dbReference type="ARBA" id="ARBA00022900"/>
    </source>
</evidence>
<evidence type="ECO:0000259" key="4">
    <source>
        <dbReference type="Pfam" id="PF00080"/>
    </source>
</evidence>
<dbReference type="Pfam" id="PF01826">
    <property type="entry name" value="TIL"/>
    <property type="match status" value="4"/>
</dbReference>